<dbReference type="InterPro" id="IPR020841">
    <property type="entry name" value="PKS_Beta-ketoAc_synthase_dom"/>
</dbReference>
<dbReference type="GO" id="GO:0004315">
    <property type="term" value="F:3-oxoacyl-[acyl-carrier-protein] synthase activity"/>
    <property type="evidence" value="ECO:0007669"/>
    <property type="project" value="InterPro"/>
</dbReference>
<evidence type="ECO:0000256" key="2">
    <source>
        <dbReference type="ARBA" id="ARBA00022553"/>
    </source>
</evidence>
<dbReference type="InterPro" id="IPR018201">
    <property type="entry name" value="Ketoacyl_synth_AS"/>
</dbReference>
<dbReference type="OrthoDB" id="329835at2759"/>
<comment type="similarity">
    <text evidence="4">Belongs to the thiolase-like superfamily. Beta-ketoacyl-ACP synthases family.</text>
</comment>
<keyword evidence="7" id="KW-1185">Reference proteome</keyword>
<name>A0A8S3TIQ9_MYTED</name>
<dbReference type="PROSITE" id="PS52004">
    <property type="entry name" value="KS3_2"/>
    <property type="match status" value="1"/>
</dbReference>
<evidence type="ECO:0000259" key="5">
    <source>
        <dbReference type="PROSITE" id="PS52004"/>
    </source>
</evidence>
<dbReference type="InterPro" id="IPR014031">
    <property type="entry name" value="Ketoacyl_synth_C"/>
</dbReference>
<evidence type="ECO:0000313" key="7">
    <source>
        <dbReference type="Proteomes" id="UP000683360"/>
    </source>
</evidence>
<dbReference type="Gene3D" id="3.40.47.10">
    <property type="match status" value="2"/>
</dbReference>
<evidence type="ECO:0000256" key="1">
    <source>
        <dbReference type="ARBA" id="ARBA00022450"/>
    </source>
</evidence>
<dbReference type="AlphaFoldDB" id="A0A8S3TIQ9"/>
<organism evidence="6 7">
    <name type="scientific">Mytilus edulis</name>
    <name type="common">Blue mussel</name>
    <dbReference type="NCBI Taxonomy" id="6550"/>
    <lineage>
        <taxon>Eukaryota</taxon>
        <taxon>Metazoa</taxon>
        <taxon>Spiralia</taxon>
        <taxon>Lophotrochozoa</taxon>
        <taxon>Mollusca</taxon>
        <taxon>Bivalvia</taxon>
        <taxon>Autobranchia</taxon>
        <taxon>Pteriomorphia</taxon>
        <taxon>Mytilida</taxon>
        <taxon>Mytiloidea</taxon>
        <taxon>Mytilidae</taxon>
        <taxon>Mytilinae</taxon>
        <taxon>Mytilus</taxon>
    </lineage>
</organism>
<dbReference type="CDD" id="cd00833">
    <property type="entry name" value="PKS"/>
    <property type="match status" value="1"/>
</dbReference>
<comment type="caution">
    <text evidence="6">The sequence shown here is derived from an EMBL/GenBank/DDBJ whole genome shotgun (WGS) entry which is preliminary data.</text>
</comment>
<proteinExistence type="inferred from homology"/>
<reference evidence="6" key="1">
    <citation type="submission" date="2021-03" db="EMBL/GenBank/DDBJ databases">
        <authorList>
            <person name="Bekaert M."/>
        </authorList>
    </citation>
    <scope>NUCLEOTIDE SEQUENCE</scope>
</reference>
<keyword evidence="2" id="KW-0597">Phosphoprotein</keyword>
<dbReference type="Pfam" id="PF02801">
    <property type="entry name" value="Ketoacyl-synt_C"/>
    <property type="match status" value="1"/>
</dbReference>
<evidence type="ECO:0000256" key="3">
    <source>
        <dbReference type="ARBA" id="ARBA00022679"/>
    </source>
</evidence>
<sequence length="242" mass="26727">MEEIVVVGTGCRFPGSDDLDEFWGVLKNGEDHVLDIPKERWNVDIIDIANLDDEWKPHASKSGLLKDFDKWDNKFFGISDLEAGWMDPQQCLALEVAYSALEDGGFTREMIKGTDTGVYIGCMNKDMSLGLNEAAHEYNNSLVTGMASSIISNRLSYLFDIRGPSLTIDTACSSALVAIHLGCQAIRSVMSGCNQDGKENTPITAPSGNQQKELLKRVYSSHKINPADIQYIESHGNVESRF</sequence>
<keyword evidence="3 4" id="KW-0808">Transferase</keyword>
<dbReference type="InterPro" id="IPR014030">
    <property type="entry name" value="Ketoacyl_synth_N"/>
</dbReference>
<dbReference type="Proteomes" id="UP000683360">
    <property type="component" value="Unassembled WGS sequence"/>
</dbReference>
<protein>
    <recommendedName>
        <fullName evidence="5">Ketosynthase family 3 (KS3) domain-containing protein</fullName>
    </recommendedName>
</protein>
<gene>
    <name evidence="6" type="ORF">MEDL_46080</name>
</gene>
<feature type="domain" description="Ketosynthase family 3 (KS3)" evidence="5">
    <location>
        <begin position="1"/>
        <end position="242"/>
    </location>
</feature>
<dbReference type="GO" id="GO:0006633">
    <property type="term" value="P:fatty acid biosynthetic process"/>
    <property type="evidence" value="ECO:0007669"/>
    <property type="project" value="InterPro"/>
</dbReference>
<dbReference type="PANTHER" id="PTHR43775:SF37">
    <property type="entry name" value="SI:DKEY-61P9.11"/>
    <property type="match status" value="1"/>
</dbReference>
<dbReference type="PANTHER" id="PTHR43775">
    <property type="entry name" value="FATTY ACID SYNTHASE"/>
    <property type="match status" value="1"/>
</dbReference>
<dbReference type="EMBL" id="CAJPWZ010002206">
    <property type="protein sequence ID" value="CAG2233397.1"/>
    <property type="molecule type" value="Genomic_DNA"/>
</dbReference>
<evidence type="ECO:0000256" key="4">
    <source>
        <dbReference type="RuleBase" id="RU003694"/>
    </source>
</evidence>
<accession>A0A8S3TIQ9</accession>
<dbReference type="GO" id="GO:0004312">
    <property type="term" value="F:fatty acid synthase activity"/>
    <property type="evidence" value="ECO:0007669"/>
    <property type="project" value="TreeGrafter"/>
</dbReference>
<dbReference type="SMART" id="SM00825">
    <property type="entry name" value="PKS_KS"/>
    <property type="match status" value="1"/>
</dbReference>
<evidence type="ECO:0000313" key="6">
    <source>
        <dbReference type="EMBL" id="CAG2233397.1"/>
    </source>
</evidence>
<dbReference type="Pfam" id="PF00109">
    <property type="entry name" value="ketoacyl-synt"/>
    <property type="match status" value="1"/>
</dbReference>
<dbReference type="InterPro" id="IPR016039">
    <property type="entry name" value="Thiolase-like"/>
</dbReference>
<dbReference type="InterPro" id="IPR050091">
    <property type="entry name" value="PKS_NRPS_Biosynth_Enz"/>
</dbReference>
<dbReference type="SUPFAM" id="SSF53901">
    <property type="entry name" value="Thiolase-like"/>
    <property type="match status" value="2"/>
</dbReference>
<keyword evidence="1" id="KW-0596">Phosphopantetheine</keyword>
<dbReference type="PROSITE" id="PS00606">
    <property type="entry name" value="KS3_1"/>
    <property type="match status" value="1"/>
</dbReference>